<keyword evidence="2" id="KW-1185">Reference proteome</keyword>
<accession>A0A0U2NMV4</accession>
<name>A0A0U2NMV4_9ENTE</name>
<dbReference type="EMBL" id="CP013655">
    <property type="protein sequence ID" value="ALS35938.1"/>
    <property type="molecule type" value="Genomic_DNA"/>
</dbReference>
<reference evidence="2" key="1">
    <citation type="submission" date="2015-12" db="EMBL/GenBank/DDBJ databases">
        <authorList>
            <person name="Lauer A."/>
            <person name="Humrighouse B."/>
            <person name="Loparev V."/>
            <person name="Shewmaker P.L."/>
            <person name="Whitney A.M."/>
            <person name="McLaughlin R.W."/>
        </authorList>
    </citation>
    <scope>NUCLEOTIDE SEQUENCE [LARGE SCALE GENOMIC DNA]</scope>
    <source>
        <strain evidence="2">LMG 26678</strain>
    </source>
</reference>
<evidence type="ECO:0000313" key="1">
    <source>
        <dbReference type="EMBL" id="ALS35938.1"/>
    </source>
</evidence>
<dbReference type="Proteomes" id="UP000067523">
    <property type="component" value="Chromosome"/>
</dbReference>
<proteinExistence type="predicted"/>
<gene>
    <name evidence="1" type="ORF">ATZ35_01830</name>
</gene>
<sequence>MKRCLKCENIINEASTYCNNCEKQLTTIPSSELKNEPENSPFAMGLPDWDVVPPETVVVRRKRKR</sequence>
<dbReference type="KEGG" id="erx:ATZ35_01830"/>
<dbReference type="AlphaFoldDB" id="A0A0U2NMV4"/>
<protein>
    <submittedName>
        <fullName evidence="1">Uncharacterized protein</fullName>
    </submittedName>
</protein>
<organism evidence="1 2">
    <name type="scientific">Enterococcus rotai</name>
    <dbReference type="NCBI Taxonomy" id="118060"/>
    <lineage>
        <taxon>Bacteria</taxon>
        <taxon>Bacillati</taxon>
        <taxon>Bacillota</taxon>
        <taxon>Bacilli</taxon>
        <taxon>Lactobacillales</taxon>
        <taxon>Enterococcaceae</taxon>
        <taxon>Enterococcus</taxon>
    </lineage>
</organism>
<dbReference type="STRING" id="118060.ATZ35_01830"/>
<evidence type="ECO:0000313" key="2">
    <source>
        <dbReference type="Proteomes" id="UP000067523"/>
    </source>
</evidence>